<evidence type="ECO:0000256" key="6">
    <source>
        <dbReference type="ARBA" id="ARBA00022683"/>
    </source>
</evidence>
<evidence type="ECO:0000313" key="12">
    <source>
        <dbReference type="EMBL" id="GEL45335.1"/>
    </source>
</evidence>
<dbReference type="Pfam" id="PF00359">
    <property type="entry name" value="PTS_EIIA_2"/>
    <property type="match status" value="1"/>
</dbReference>
<protein>
    <recommendedName>
        <fullName evidence="9">Ascorbate-specific PTS system EIIA component</fullName>
    </recommendedName>
    <alternativeName>
        <fullName evidence="10">Ascorbate-specific phosphotransferase enzyme IIA component</fullName>
    </alternativeName>
</protein>
<dbReference type="PANTHER" id="PTHR36203:SF1">
    <property type="entry name" value="ASCORBATE-SPECIFIC PTS SYSTEM EIIA COMPONENT"/>
    <property type="match status" value="1"/>
</dbReference>
<evidence type="ECO:0000256" key="8">
    <source>
        <dbReference type="ARBA" id="ARBA00037387"/>
    </source>
</evidence>
<dbReference type="PANTHER" id="PTHR36203">
    <property type="entry name" value="ASCORBATE-SPECIFIC PTS SYSTEM EIIA COMPONENT"/>
    <property type="match status" value="1"/>
</dbReference>
<dbReference type="SUPFAM" id="SSF55804">
    <property type="entry name" value="Phoshotransferase/anion transport protein"/>
    <property type="match status" value="1"/>
</dbReference>
<evidence type="ECO:0000256" key="4">
    <source>
        <dbReference type="ARBA" id="ARBA00022553"/>
    </source>
</evidence>
<dbReference type="InterPro" id="IPR002178">
    <property type="entry name" value="PTS_EIIA_type-2_dom"/>
</dbReference>
<evidence type="ECO:0000313" key="15">
    <source>
        <dbReference type="Proteomes" id="UP000564629"/>
    </source>
</evidence>
<organism evidence="12 14">
    <name type="scientific">Cellulomonas hominis</name>
    <dbReference type="NCBI Taxonomy" id="156981"/>
    <lineage>
        <taxon>Bacteria</taxon>
        <taxon>Bacillati</taxon>
        <taxon>Actinomycetota</taxon>
        <taxon>Actinomycetes</taxon>
        <taxon>Micrococcales</taxon>
        <taxon>Cellulomonadaceae</taxon>
        <taxon>Cellulomonas</taxon>
    </lineage>
</organism>
<keyword evidence="7" id="KW-0418">Kinase</keyword>
<keyword evidence="6" id="KW-0598">Phosphotransferase system</keyword>
<dbReference type="EMBL" id="JACHDN010000001">
    <property type="protein sequence ID" value="MBB5473380.1"/>
    <property type="molecule type" value="Genomic_DNA"/>
</dbReference>
<sequence>MAVSSARGAGTARTAARSVASVADWAAGVQAAGDLLVDLGVAGPEYVAACIASVRERGPYIVLAPGLALAHARPEEGATGVGVSVVRLGEPVAFGHPANDPVDLVFAFATVDPGAHLDMLRALAGALAGGLADALRAAESPERLGGLLAEAVSGV</sequence>
<dbReference type="Proteomes" id="UP000321723">
    <property type="component" value="Unassembled WGS sequence"/>
</dbReference>
<proteinExistence type="predicted"/>
<evidence type="ECO:0000256" key="10">
    <source>
        <dbReference type="ARBA" id="ARBA00042072"/>
    </source>
</evidence>
<keyword evidence="14" id="KW-1185">Reference proteome</keyword>
<dbReference type="PROSITE" id="PS51094">
    <property type="entry name" value="PTS_EIIA_TYPE_2"/>
    <property type="match status" value="1"/>
</dbReference>
<dbReference type="RefSeq" id="WP_146832885.1">
    <property type="nucleotide sequence ID" value="NZ_BJVQ01000003.1"/>
</dbReference>
<dbReference type="AlphaFoldDB" id="A0A511F800"/>
<name>A0A511F800_9CELL</name>
<comment type="caution">
    <text evidence="12">The sequence shown here is derived from an EMBL/GenBank/DDBJ whole genome shotgun (WGS) entry which is preliminary data.</text>
</comment>
<feature type="domain" description="PTS EIIA type-2" evidence="11">
    <location>
        <begin position="9"/>
        <end position="151"/>
    </location>
</feature>
<gene>
    <name evidence="12" type="ORF">CHO01_04510</name>
    <name evidence="13" type="ORF">HNR08_002116</name>
</gene>
<evidence type="ECO:0000256" key="3">
    <source>
        <dbReference type="ARBA" id="ARBA00022490"/>
    </source>
</evidence>
<dbReference type="InterPro" id="IPR016152">
    <property type="entry name" value="PTrfase/Anion_transptr"/>
</dbReference>
<evidence type="ECO:0000256" key="5">
    <source>
        <dbReference type="ARBA" id="ARBA00022679"/>
    </source>
</evidence>
<evidence type="ECO:0000259" key="11">
    <source>
        <dbReference type="PROSITE" id="PS51094"/>
    </source>
</evidence>
<dbReference type="GO" id="GO:0005737">
    <property type="term" value="C:cytoplasm"/>
    <property type="evidence" value="ECO:0007669"/>
    <property type="project" value="UniProtKB-SubCell"/>
</dbReference>
<dbReference type="GO" id="GO:0016301">
    <property type="term" value="F:kinase activity"/>
    <property type="evidence" value="ECO:0007669"/>
    <property type="project" value="UniProtKB-KW"/>
</dbReference>
<comment type="subcellular location">
    <subcellularLocation>
        <location evidence="1">Cytoplasm</location>
    </subcellularLocation>
</comment>
<keyword evidence="5" id="KW-0808">Transferase</keyword>
<accession>A0A511F800</accession>
<dbReference type="Gene3D" id="3.40.930.10">
    <property type="entry name" value="Mannitol-specific EII, Chain A"/>
    <property type="match status" value="1"/>
</dbReference>
<keyword evidence="3" id="KW-0963">Cytoplasm</keyword>
<dbReference type="GO" id="GO:0009401">
    <property type="term" value="P:phosphoenolpyruvate-dependent sugar phosphotransferase system"/>
    <property type="evidence" value="ECO:0007669"/>
    <property type="project" value="UniProtKB-KW"/>
</dbReference>
<dbReference type="Proteomes" id="UP000564629">
    <property type="component" value="Unassembled WGS sequence"/>
</dbReference>
<evidence type="ECO:0000256" key="1">
    <source>
        <dbReference type="ARBA" id="ARBA00004496"/>
    </source>
</evidence>
<dbReference type="OrthoDB" id="1634238at2"/>
<evidence type="ECO:0000313" key="13">
    <source>
        <dbReference type="EMBL" id="MBB5473380.1"/>
    </source>
</evidence>
<keyword evidence="4" id="KW-0597">Phosphoprotein</keyword>
<dbReference type="EMBL" id="BJVQ01000003">
    <property type="protein sequence ID" value="GEL45335.1"/>
    <property type="molecule type" value="Genomic_DNA"/>
</dbReference>
<dbReference type="InterPro" id="IPR051351">
    <property type="entry name" value="Ascorbate-PTS_EIIA_comp"/>
</dbReference>
<evidence type="ECO:0000256" key="2">
    <source>
        <dbReference type="ARBA" id="ARBA00022448"/>
    </source>
</evidence>
<keyword evidence="2" id="KW-0813">Transport</keyword>
<comment type="function">
    <text evidence="8">The phosphoenolpyruvate-dependent sugar phosphotransferase system (sugar PTS), a major carbohydrate active transport system, catalyzes the phosphorylation of incoming sugar substrates concomitantly with their translocation across the cell membrane. The enzyme II UlaABC PTS system is involved in ascorbate transport.</text>
</comment>
<evidence type="ECO:0000256" key="9">
    <source>
        <dbReference type="ARBA" id="ARBA00041175"/>
    </source>
</evidence>
<reference evidence="13 15" key="2">
    <citation type="submission" date="2020-08" db="EMBL/GenBank/DDBJ databases">
        <title>Sequencing the genomes of 1000 actinobacteria strains.</title>
        <authorList>
            <person name="Klenk H.-P."/>
        </authorList>
    </citation>
    <scope>NUCLEOTIDE SEQUENCE [LARGE SCALE GENOMIC DNA]</scope>
    <source>
        <strain evidence="13 15">DSM 9581</strain>
    </source>
</reference>
<evidence type="ECO:0000256" key="7">
    <source>
        <dbReference type="ARBA" id="ARBA00022777"/>
    </source>
</evidence>
<evidence type="ECO:0000313" key="14">
    <source>
        <dbReference type="Proteomes" id="UP000321723"/>
    </source>
</evidence>
<reference evidence="12 14" key="1">
    <citation type="submission" date="2019-07" db="EMBL/GenBank/DDBJ databases">
        <title>Whole genome shotgun sequence of Cellulomonas hominis NBRC 16055.</title>
        <authorList>
            <person name="Hosoyama A."/>
            <person name="Uohara A."/>
            <person name="Ohji S."/>
            <person name="Ichikawa N."/>
        </authorList>
    </citation>
    <scope>NUCLEOTIDE SEQUENCE [LARGE SCALE GENOMIC DNA]</scope>
    <source>
        <strain evidence="12 14">NBRC 16055</strain>
    </source>
</reference>